<name>A0A0A2MZH2_9FLAO</name>
<dbReference type="AlphaFoldDB" id="A0A0A2MZH2"/>
<gene>
    <name evidence="1" type="ORF">Q767_03880</name>
</gene>
<dbReference type="PATRIC" id="fig|1107311.5.peg.1936"/>
<dbReference type="EMBL" id="JRLZ01000003">
    <property type="protein sequence ID" value="KGO96848.1"/>
    <property type="molecule type" value="Genomic_DNA"/>
</dbReference>
<keyword evidence="2" id="KW-1185">Reference proteome</keyword>
<sequence length="122" mass="14361">MVCFDSQTDTWEQADEKVRVMWKYFGPNFRCYNYSDSVATDMNFLKFTVDMNFSVPVLAAVKLWKIDINVVDTYDGKTLMDFLLKRIEYVKNSPPVDHVRVSELQRLYDLLRKNGGKHAHEL</sequence>
<evidence type="ECO:0000313" key="1">
    <source>
        <dbReference type="EMBL" id="KGO96848.1"/>
    </source>
</evidence>
<comment type="caution">
    <text evidence="1">The sequence shown here is derived from an EMBL/GenBank/DDBJ whole genome shotgun (WGS) entry which is preliminary data.</text>
</comment>
<accession>A0A0A2MZH2</accession>
<reference evidence="2" key="1">
    <citation type="submission" date="2013-09" db="EMBL/GenBank/DDBJ databases">
        <authorList>
            <person name="Zeng Z."/>
            <person name="Chen C."/>
        </authorList>
    </citation>
    <scope>NUCLEOTIDE SEQUENCE [LARGE SCALE GENOMIC DNA]</scope>
    <source>
        <strain evidence="2">DK69</strain>
    </source>
</reference>
<dbReference type="RefSeq" id="WP_035629877.1">
    <property type="nucleotide sequence ID" value="NZ_AVCS01000003.1"/>
</dbReference>
<proteinExistence type="predicted"/>
<reference evidence="1 2" key="2">
    <citation type="journal article" date="2015" name="Stand. Genomic Sci.">
        <title>High quality draft genomic sequence of Flavobacterium enshiense DK69(T) and comparison among Flavobacterium genomes.</title>
        <authorList>
            <person name="Zeng Z."/>
            <person name="Chen C."/>
            <person name="Du H."/>
            <person name="Wang G."/>
            <person name="Li M."/>
        </authorList>
    </citation>
    <scope>NUCLEOTIDE SEQUENCE [LARGE SCALE GENOMIC DNA]</scope>
    <source>
        <strain evidence="1 2">DK69</strain>
    </source>
</reference>
<dbReference type="Proteomes" id="UP000030149">
    <property type="component" value="Unassembled WGS sequence"/>
</dbReference>
<organism evidence="1 2">
    <name type="scientific">Flavobacterium enshiense DK69</name>
    <dbReference type="NCBI Taxonomy" id="1107311"/>
    <lineage>
        <taxon>Bacteria</taxon>
        <taxon>Pseudomonadati</taxon>
        <taxon>Bacteroidota</taxon>
        <taxon>Flavobacteriia</taxon>
        <taxon>Flavobacteriales</taxon>
        <taxon>Flavobacteriaceae</taxon>
        <taxon>Flavobacterium</taxon>
    </lineage>
</organism>
<protein>
    <submittedName>
        <fullName evidence="1">Uncharacterized protein</fullName>
    </submittedName>
</protein>
<evidence type="ECO:0000313" key="2">
    <source>
        <dbReference type="Proteomes" id="UP000030149"/>
    </source>
</evidence>